<feature type="region of interest" description="Disordered" evidence="1">
    <location>
        <begin position="19"/>
        <end position="45"/>
    </location>
</feature>
<dbReference type="AlphaFoldDB" id="A0A381YE38"/>
<feature type="non-terminal residue" evidence="2">
    <location>
        <position position="1"/>
    </location>
</feature>
<gene>
    <name evidence="2" type="ORF">METZ01_LOCUS128172</name>
</gene>
<accession>A0A381YE38</accession>
<sequence>VHLPCSLTAGSHRLPCSLPAEHAPPLRSGNAPNCHAESLPSPLTA</sequence>
<name>A0A381YE38_9ZZZZ</name>
<evidence type="ECO:0000256" key="1">
    <source>
        <dbReference type="SAM" id="MobiDB-lite"/>
    </source>
</evidence>
<reference evidence="2" key="1">
    <citation type="submission" date="2018-05" db="EMBL/GenBank/DDBJ databases">
        <authorList>
            <person name="Lanie J.A."/>
            <person name="Ng W.-L."/>
            <person name="Kazmierczak K.M."/>
            <person name="Andrzejewski T.M."/>
            <person name="Davidsen T.M."/>
            <person name="Wayne K.J."/>
            <person name="Tettelin H."/>
            <person name="Glass J.I."/>
            <person name="Rusch D."/>
            <person name="Podicherti R."/>
            <person name="Tsui H.-C.T."/>
            <person name="Winkler M.E."/>
        </authorList>
    </citation>
    <scope>NUCLEOTIDE SEQUENCE</scope>
</reference>
<organism evidence="2">
    <name type="scientific">marine metagenome</name>
    <dbReference type="NCBI Taxonomy" id="408172"/>
    <lineage>
        <taxon>unclassified sequences</taxon>
        <taxon>metagenomes</taxon>
        <taxon>ecological metagenomes</taxon>
    </lineage>
</organism>
<protein>
    <submittedName>
        <fullName evidence="2">Uncharacterized protein</fullName>
    </submittedName>
</protein>
<proteinExistence type="predicted"/>
<dbReference type="EMBL" id="UINC01018025">
    <property type="protein sequence ID" value="SVA75318.1"/>
    <property type="molecule type" value="Genomic_DNA"/>
</dbReference>
<evidence type="ECO:0000313" key="2">
    <source>
        <dbReference type="EMBL" id="SVA75318.1"/>
    </source>
</evidence>